<dbReference type="AlphaFoldDB" id="A0A058ZCP6"/>
<feature type="compositionally biased region" description="Polar residues" evidence="1">
    <location>
        <begin position="73"/>
        <end position="82"/>
    </location>
</feature>
<accession>A0A058ZCP6</accession>
<evidence type="ECO:0000256" key="1">
    <source>
        <dbReference type="SAM" id="MobiDB-lite"/>
    </source>
</evidence>
<name>A0A058ZCP6_FONAL</name>
<reference evidence="2" key="1">
    <citation type="submission" date="2013-04" db="EMBL/GenBank/DDBJ databases">
        <title>The Genome Sequence of Fonticula alba ATCC 38817.</title>
        <authorList>
            <consortium name="The Broad Institute Genomics Platform"/>
            <person name="Russ C."/>
            <person name="Cuomo C."/>
            <person name="Burger G."/>
            <person name="Gray M.W."/>
            <person name="Holland P.W.H."/>
            <person name="King N."/>
            <person name="Lang F.B.F."/>
            <person name="Roger A.J."/>
            <person name="Ruiz-Trillo I."/>
            <person name="Brown M."/>
            <person name="Walker B."/>
            <person name="Young S."/>
            <person name="Zeng Q."/>
            <person name="Gargeya S."/>
            <person name="Fitzgerald M."/>
            <person name="Haas B."/>
            <person name="Abouelleil A."/>
            <person name="Allen A.W."/>
            <person name="Alvarado L."/>
            <person name="Arachchi H.M."/>
            <person name="Berlin A.M."/>
            <person name="Chapman S.B."/>
            <person name="Gainer-Dewar J."/>
            <person name="Goldberg J."/>
            <person name="Griggs A."/>
            <person name="Gujja S."/>
            <person name="Hansen M."/>
            <person name="Howarth C."/>
            <person name="Imamovic A."/>
            <person name="Ireland A."/>
            <person name="Larimer J."/>
            <person name="McCowan C."/>
            <person name="Murphy C."/>
            <person name="Pearson M."/>
            <person name="Poon T.W."/>
            <person name="Priest M."/>
            <person name="Roberts A."/>
            <person name="Saif S."/>
            <person name="Shea T."/>
            <person name="Sisk P."/>
            <person name="Sykes S."/>
            <person name="Wortman J."/>
            <person name="Nusbaum C."/>
            <person name="Birren B."/>
        </authorList>
    </citation>
    <scope>NUCLEOTIDE SEQUENCE [LARGE SCALE GENOMIC DNA]</scope>
    <source>
        <strain evidence="2">ATCC 38817</strain>
    </source>
</reference>
<dbReference type="EMBL" id="KB932202">
    <property type="protein sequence ID" value="KCV72154.1"/>
    <property type="molecule type" value="Genomic_DNA"/>
</dbReference>
<organism evidence="2">
    <name type="scientific">Fonticula alba</name>
    <name type="common">Slime mold</name>
    <dbReference type="NCBI Taxonomy" id="691883"/>
    <lineage>
        <taxon>Eukaryota</taxon>
        <taxon>Rotosphaerida</taxon>
        <taxon>Fonticulaceae</taxon>
        <taxon>Fonticula</taxon>
    </lineage>
</organism>
<dbReference type="Proteomes" id="UP000030693">
    <property type="component" value="Unassembled WGS sequence"/>
</dbReference>
<protein>
    <submittedName>
        <fullName evidence="2">Uncharacterized protein</fullName>
    </submittedName>
</protein>
<sequence>MSPSASILGAAANHASPQPAYSSFISSAQSADTISPKSPNSFPEDTKKISPGRQGSMDVTTFSEAHSPGLGTRNDSPSSSPLGDTIVRGADKKSKLLGAGSEVGPARPHVVAIPASKDRHLHSSLLEDTGKKTH</sequence>
<evidence type="ECO:0000313" key="3">
    <source>
        <dbReference type="Proteomes" id="UP000030693"/>
    </source>
</evidence>
<feature type="region of interest" description="Disordered" evidence="1">
    <location>
        <begin position="1"/>
        <end position="134"/>
    </location>
</feature>
<feature type="compositionally biased region" description="Polar residues" evidence="1">
    <location>
        <begin position="15"/>
        <end position="43"/>
    </location>
</feature>
<gene>
    <name evidence="2" type="ORF">H696_01556</name>
</gene>
<keyword evidence="3" id="KW-1185">Reference proteome</keyword>
<dbReference type="GeneID" id="20526281"/>
<evidence type="ECO:0000313" key="2">
    <source>
        <dbReference type="EMBL" id="KCV72154.1"/>
    </source>
</evidence>
<proteinExistence type="predicted"/>
<dbReference type="RefSeq" id="XP_009493732.1">
    <property type="nucleotide sequence ID" value="XM_009495457.1"/>
</dbReference>